<dbReference type="Gene3D" id="3.40.50.1820">
    <property type="entry name" value="alpha/beta hydrolase"/>
    <property type="match status" value="1"/>
</dbReference>
<dbReference type="GO" id="GO:0005615">
    <property type="term" value="C:extracellular space"/>
    <property type="evidence" value="ECO:0007669"/>
    <property type="project" value="TreeGrafter"/>
</dbReference>
<dbReference type="GO" id="GO:0019695">
    <property type="term" value="P:choline metabolic process"/>
    <property type="evidence" value="ECO:0007669"/>
    <property type="project" value="TreeGrafter"/>
</dbReference>
<dbReference type="Proteomes" id="UP000230750">
    <property type="component" value="Unassembled WGS sequence"/>
</dbReference>
<keyword evidence="7" id="KW-1185">Reference proteome</keyword>
<proteinExistence type="inferred from homology"/>
<feature type="signal peptide" evidence="4">
    <location>
        <begin position="1"/>
        <end position="21"/>
    </location>
</feature>
<evidence type="ECO:0000313" key="6">
    <source>
        <dbReference type="EMBL" id="PIK49376.1"/>
    </source>
</evidence>
<reference evidence="6 7" key="1">
    <citation type="journal article" date="2017" name="PLoS Biol.">
        <title>The sea cucumber genome provides insights into morphological evolution and visceral regeneration.</title>
        <authorList>
            <person name="Zhang X."/>
            <person name="Sun L."/>
            <person name="Yuan J."/>
            <person name="Sun Y."/>
            <person name="Gao Y."/>
            <person name="Zhang L."/>
            <person name="Li S."/>
            <person name="Dai H."/>
            <person name="Hamel J.F."/>
            <person name="Liu C."/>
            <person name="Yu Y."/>
            <person name="Liu S."/>
            <person name="Lin W."/>
            <person name="Guo K."/>
            <person name="Jin S."/>
            <person name="Xu P."/>
            <person name="Storey K.B."/>
            <person name="Huan P."/>
            <person name="Zhang T."/>
            <person name="Zhou Y."/>
            <person name="Zhang J."/>
            <person name="Lin C."/>
            <person name="Li X."/>
            <person name="Xing L."/>
            <person name="Huo D."/>
            <person name="Sun M."/>
            <person name="Wang L."/>
            <person name="Mercier A."/>
            <person name="Li F."/>
            <person name="Yang H."/>
            <person name="Xiang J."/>
        </authorList>
    </citation>
    <scope>NUCLEOTIDE SEQUENCE [LARGE SCALE GENOMIC DNA]</scope>
    <source>
        <strain evidence="6">Shaxun</strain>
        <tissue evidence="6">Muscle</tissue>
    </source>
</reference>
<feature type="chain" id="PRO_5013600641" description="Carboxylesterase type B domain-containing protein" evidence="4">
    <location>
        <begin position="22"/>
        <end position="134"/>
    </location>
</feature>
<keyword evidence="4" id="KW-0732">Signal</keyword>
<dbReference type="InterPro" id="IPR050654">
    <property type="entry name" value="AChE-related_enzymes"/>
</dbReference>
<dbReference type="InterPro" id="IPR002018">
    <property type="entry name" value="CarbesteraseB"/>
</dbReference>
<dbReference type="GO" id="GO:0006581">
    <property type="term" value="P:acetylcholine catabolic process"/>
    <property type="evidence" value="ECO:0007669"/>
    <property type="project" value="TreeGrafter"/>
</dbReference>
<dbReference type="InterPro" id="IPR019819">
    <property type="entry name" value="Carboxylesterase_B_CS"/>
</dbReference>
<dbReference type="Pfam" id="PF00135">
    <property type="entry name" value="COesterase"/>
    <property type="match status" value="1"/>
</dbReference>
<accession>A0A2G8KMX7</accession>
<evidence type="ECO:0000256" key="2">
    <source>
        <dbReference type="ARBA" id="ARBA00022487"/>
    </source>
</evidence>
<protein>
    <recommendedName>
        <fullName evidence="5">Carboxylesterase type B domain-containing protein</fullName>
    </recommendedName>
</protein>
<dbReference type="AlphaFoldDB" id="A0A2G8KMX7"/>
<organism evidence="6 7">
    <name type="scientific">Stichopus japonicus</name>
    <name type="common">Sea cucumber</name>
    <dbReference type="NCBI Taxonomy" id="307972"/>
    <lineage>
        <taxon>Eukaryota</taxon>
        <taxon>Metazoa</taxon>
        <taxon>Echinodermata</taxon>
        <taxon>Eleutherozoa</taxon>
        <taxon>Echinozoa</taxon>
        <taxon>Holothuroidea</taxon>
        <taxon>Aspidochirotacea</taxon>
        <taxon>Aspidochirotida</taxon>
        <taxon>Stichopodidae</taxon>
        <taxon>Apostichopus</taxon>
    </lineage>
</organism>
<keyword evidence="3" id="KW-0378">Hydrolase</keyword>
<dbReference type="PROSITE" id="PS00941">
    <property type="entry name" value="CARBOXYLESTERASE_B_2"/>
    <property type="match status" value="1"/>
</dbReference>
<evidence type="ECO:0000256" key="3">
    <source>
        <dbReference type="ARBA" id="ARBA00022801"/>
    </source>
</evidence>
<keyword evidence="2" id="KW-0719">Serine esterase</keyword>
<feature type="domain" description="Carboxylesterase type B" evidence="5">
    <location>
        <begin position="27"/>
        <end position="121"/>
    </location>
</feature>
<dbReference type="GO" id="GO:0005886">
    <property type="term" value="C:plasma membrane"/>
    <property type="evidence" value="ECO:0007669"/>
    <property type="project" value="TreeGrafter"/>
</dbReference>
<evidence type="ECO:0000256" key="4">
    <source>
        <dbReference type="SAM" id="SignalP"/>
    </source>
</evidence>
<dbReference type="InterPro" id="IPR029058">
    <property type="entry name" value="AB_hydrolase_fold"/>
</dbReference>
<evidence type="ECO:0000259" key="5">
    <source>
        <dbReference type="Pfam" id="PF00135"/>
    </source>
</evidence>
<dbReference type="STRING" id="307972.A0A2G8KMX7"/>
<dbReference type="GO" id="GO:0003990">
    <property type="term" value="F:acetylcholinesterase activity"/>
    <property type="evidence" value="ECO:0007669"/>
    <property type="project" value="TreeGrafter"/>
</dbReference>
<evidence type="ECO:0000313" key="7">
    <source>
        <dbReference type="Proteomes" id="UP000230750"/>
    </source>
</evidence>
<dbReference type="EMBL" id="MRZV01000469">
    <property type="protein sequence ID" value="PIK49376.1"/>
    <property type="molecule type" value="Genomic_DNA"/>
</dbReference>
<gene>
    <name evidence="6" type="ORF">BSL78_13766</name>
</gene>
<sequence length="134" mass="15453">MAYRLLLAICCLTLQSVSTIAQAPSNVQVTTNNGVVFGEKINFIREKDPIVNATFDRFKGIPFAEPPLGQRRFRKPEPVSDWPDAWNATFYRKQCWQLLLENFTGPQDEDCLYLNIWSPDVNVSHLKWLVPILR</sequence>
<dbReference type="PANTHER" id="PTHR43918">
    <property type="entry name" value="ACETYLCHOLINESTERASE"/>
    <property type="match status" value="1"/>
</dbReference>
<comment type="similarity">
    <text evidence="1">Belongs to the type-B carboxylesterase/lipase family.</text>
</comment>
<comment type="caution">
    <text evidence="6">The sequence shown here is derived from an EMBL/GenBank/DDBJ whole genome shotgun (WGS) entry which is preliminary data.</text>
</comment>
<name>A0A2G8KMX7_STIJA</name>
<dbReference type="PANTHER" id="PTHR43918:SF12">
    <property type="entry name" value="ACETYLCHOLINESTERASE 1"/>
    <property type="match status" value="1"/>
</dbReference>
<evidence type="ECO:0000256" key="1">
    <source>
        <dbReference type="ARBA" id="ARBA00005964"/>
    </source>
</evidence>
<dbReference type="SUPFAM" id="SSF53474">
    <property type="entry name" value="alpha/beta-Hydrolases"/>
    <property type="match status" value="1"/>
</dbReference>
<dbReference type="OrthoDB" id="19653at2759"/>